<name>A0A4R3KBF0_9BACI</name>
<evidence type="ECO:0000313" key="1">
    <source>
        <dbReference type="EMBL" id="TCS80345.1"/>
    </source>
</evidence>
<dbReference type="Pfam" id="PF11213">
    <property type="entry name" value="DUF3006"/>
    <property type="match status" value="1"/>
</dbReference>
<dbReference type="AlphaFoldDB" id="A0A4R3KBF0"/>
<proteinExistence type="predicted"/>
<sequence length="75" mass="9091">MHIRKAVIDRFEDNLAVIEWIDTKETQDIERSNLPNEAKIGDVVYLKEDQWVIDFDETKEREIKIKKLMDELWED</sequence>
<dbReference type="RefSeq" id="WP_165895041.1">
    <property type="nucleotide sequence ID" value="NZ_SMAB01000017.1"/>
</dbReference>
<protein>
    <submittedName>
        <fullName evidence="1">DUF3006 family protein</fullName>
    </submittedName>
</protein>
<dbReference type="Proteomes" id="UP000295788">
    <property type="component" value="Unassembled WGS sequence"/>
</dbReference>
<dbReference type="EMBL" id="SMAB01000017">
    <property type="protein sequence ID" value="TCS80345.1"/>
    <property type="molecule type" value="Genomic_DNA"/>
</dbReference>
<evidence type="ECO:0000313" key="2">
    <source>
        <dbReference type="Proteomes" id="UP000295788"/>
    </source>
</evidence>
<dbReference type="InterPro" id="IPR021377">
    <property type="entry name" value="DUF3006"/>
</dbReference>
<gene>
    <name evidence="1" type="ORF">EDD72_11712</name>
</gene>
<comment type="caution">
    <text evidence="1">The sequence shown here is derived from an EMBL/GenBank/DDBJ whole genome shotgun (WGS) entry which is preliminary data.</text>
</comment>
<accession>A0A4R3KBF0</accession>
<reference evidence="1 2" key="1">
    <citation type="submission" date="2019-03" db="EMBL/GenBank/DDBJ databases">
        <title>Genomic Encyclopedia of Type Strains, Phase IV (KMG-IV): sequencing the most valuable type-strain genomes for metagenomic binning, comparative biology and taxonomic classification.</title>
        <authorList>
            <person name="Goeker M."/>
        </authorList>
    </citation>
    <scope>NUCLEOTIDE SEQUENCE [LARGE SCALE GENOMIC DNA]</scope>
    <source>
        <strain evidence="1 2">DSM 23802</strain>
    </source>
</reference>
<organism evidence="1 2">
    <name type="scientific">Tepidibacillus fermentans</name>
    <dbReference type="NCBI Taxonomy" id="1281767"/>
    <lineage>
        <taxon>Bacteria</taxon>
        <taxon>Bacillati</taxon>
        <taxon>Bacillota</taxon>
        <taxon>Bacilli</taxon>
        <taxon>Bacillales</taxon>
        <taxon>Bacillaceae</taxon>
        <taxon>Tepidibacillus</taxon>
    </lineage>
</organism>
<keyword evidence="2" id="KW-1185">Reference proteome</keyword>